<evidence type="ECO:0000313" key="2">
    <source>
        <dbReference type="Proteomes" id="UP000030764"/>
    </source>
</evidence>
<protein>
    <submittedName>
        <fullName evidence="1">Uncharacterized protein</fullName>
    </submittedName>
</protein>
<keyword evidence="2" id="KW-1185">Reference proteome</keyword>
<reference evidence="1 2" key="1">
    <citation type="journal article" date="2014" name="Nat. Genet.">
        <title>Genome and transcriptome of the porcine whipworm Trichuris suis.</title>
        <authorList>
            <person name="Jex A.R."/>
            <person name="Nejsum P."/>
            <person name="Schwarz E.M."/>
            <person name="Hu L."/>
            <person name="Young N.D."/>
            <person name="Hall R.S."/>
            <person name="Korhonen P.K."/>
            <person name="Liao S."/>
            <person name="Thamsborg S."/>
            <person name="Xia J."/>
            <person name="Xu P."/>
            <person name="Wang S."/>
            <person name="Scheerlinck J.P."/>
            <person name="Hofmann A."/>
            <person name="Sternberg P.W."/>
            <person name="Wang J."/>
            <person name="Gasser R.B."/>
        </authorList>
    </citation>
    <scope>NUCLEOTIDE SEQUENCE [LARGE SCALE GENOMIC DNA]</scope>
    <source>
        <strain evidence="1">DCEP-RM93M</strain>
    </source>
</reference>
<gene>
    <name evidence="1" type="ORF">M513_13717</name>
</gene>
<dbReference type="EMBL" id="KL363508">
    <property type="protein sequence ID" value="KFD45404.1"/>
    <property type="molecule type" value="Genomic_DNA"/>
</dbReference>
<organism evidence="1 2">
    <name type="scientific">Trichuris suis</name>
    <name type="common">pig whipworm</name>
    <dbReference type="NCBI Taxonomy" id="68888"/>
    <lineage>
        <taxon>Eukaryota</taxon>
        <taxon>Metazoa</taxon>
        <taxon>Ecdysozoa</taxon>
        <taxon>Nematoda</taxon>
        <taxon>Enoplea</taxon>
        <taxon>Dorylaimia</taxon>
        <taxon>Trichinellida</taxon>
        <taxon>Trichuridae</taxon>
        <taxon>Trichuris</taxon>
    </lineage>
</organism>
<proteinExistence type="predicted"/>
<evidence type="ECO:0000313" key="1">
    <source>
        <dbReference type="EMBL" id="KFD45404.1"/>
    </source>
</evidence>
<dbReference type="AlphaFoldDB" id="A0A085LKA8"/>
<sequence>MRLHSCYQKNPSFNLTARDYGSLLLNTARSYENCSLKLAKTSGKLHFLLKCRAFGLIPRSLLPSSAIEDNNHTRNILHNAGYSLLRHQIRTDRRTVALLLAEIREHMRDLAASIPNTLLAPVVAHVANESALLRSLHDGLLATKFEKLICSTTWEFRRSRSRSNLSLTAHLDRTVINLSSRTLNNMEKLVLAKGLNYVPTPKHVPILNIFSSVEAALDKVDKCKANEIRCAISNVLLSRACQPKLNQLRSNFGTTVV</sequence>
<name>A0A085LKA8_9BILA</name>
<dbReference type="Proteomes" id="UP000030764">
    <property type="component" value="Unassembled WGS sequence"/>
</dbReference>
<accession>A0A085LKA8</accession>